<keyword evidence="2" id="KW-1185">Reference proteome</keyword>
<evidence type="ECO:0000313" key="2">
    <source>
        <dbReference type="Proteomes" id="UP000821865"/>
    </source>
</evidence>
<organism evidence="1 2">
    <name type="scientific">Dermacentor silvarum</name>
    <name type="common">Tick</name>
    <dbReference type="NCBI Taxonomy" id="543639"/>
    <lineage>
        <taxon>Eukaryota</taxon>
        <taxon>Metazoa</taxon>
        <taxon>Ecdysozoa</taxon>
        <taxon>Arthropoda</taxon>
        <taxon>Chelicerata</taxon>
        <taxon>Arachnida</taxon>
        <taxon>Acari</taxon>
        <taxon>Parasitiformes</taxon>
        <taxon>Ixodida</taxon>
        <taxon>Ixodoidea</taxon>
        <taxon>Ixodidae</taxon>
        <taxon>Rhipicephalinae</taxon>
        <taxon>Dermacentor</taxon>
    </lineage>
</organism>
<protein>
    <submittedName>
        <fullName evidence="1">Uncharacterized protein</fullName>
    </submittedName>
</protein>
<gene>
    <name evidence="1" type="ORF">HPB49_001740</name>
</gene>
<accession>A0ACB8DI27</accession>
<proteinExistence type="predicted"/>
<evidence type="ECO:0000313" key="1">
    <source>
        <dbReference type="EMBL" id="KAH7970257.1"/>
    </source>
</evidence>
<dbReference type="EMBL" id="CM023480">
    <property type="protein sequence ID" value="KAH7970257.1"/>
    <property type="molecule type" value="Genomic_DNA"/>
</dbReference>
<sequence length="786" mass="88080">MAAACSPPWHRIEDSPDGDSAGSPSGSKLGPTDATPERPSSRNTSSPEDSCAICLGAPQNKSFTDSCFHQFCFACLAEWAKVKAECPLCKQRFKSIIHSVRSLEDYDQYFVSDLQRAPAYSMQVVFERRFRFSTTMTAERRQELEALRQRQERERQTRHSSATRRNQNRYLPRGATTSVERFQLYASDLWAVPSLAQYREASPEFYRENPACTHRLVPWLNRELNALMQQNRSRIVAAMDHVMSLILNLDIRHPDFAQNIEPFLHDHTEHFVHEFFLFATSVHDMAAYDQHTAYTSRSEACSRADPVSWFRRSLRESERAAALESHAAPVAERHDSPQPGPSGLAVAREVVVATSVDSDSDSDSSDCIVVKVVKPGERTVVIDLVSSDEDDASARGSRQAGPCNQDARPSRSSRPLEDRKPVERHAASDSSSSDTDDKYPLRRHSQGHAQEHSKPARDRRRTPDSRGSSSRSRQRRQRHVRHAADTGHGSNSRSSTTSDDDSQHSGRRRKLVSISVFGLLFSEIVQYCQNRVFTIPELQTKLSELGFHVGQRVLDLLFVREKNYKRETKLLNILLFVKSSVWKTLFGKEADKLEQANDDDKTYYLIEKEPLVTKFISVPKDRGSLNCASFVAGIIEAILIGCNFPVATGEHQLYECLSDDEMLVKSVFTCAPVDFAVQCLLADFGHIHVLSEASLLKLGVLCPLLKFVCRWSTSCQSTQCGTRVTRPRHTAVAETVAIRSVVGDILREPSATVCSRDRHLTQLPGTSSSQVVELSDAKVLLGALPS</sequence>
<comment type="caution">
    <text evidence="1">The sequence shown here is derived from an EMBL/GenBank/DDBJ whole genome shotgun (WGS) entry which is preliminary data.</text>
</comment>
<reference evidence="1" key="1">
    <citation type="submission" date="2020-05" db="EMBL/GenBank/DDBJ databases">
        <title>Large-scale comparative analyses of tick genomes elucidate their genetic diversity and vector capacities.</title>
        <authorList>
            <person name="Jia N."/>
            <person name="Wang J."/>
            <person name="Shi W."/>
            <person name="Du L."/>
            <person name="Sun Y."/>
            <person name="Zhan W."/>
            <person name="Jiang J."/>
            <person name="Wang Q."/>
            <person name="Zhang B."/>
            <person name="Ji P."/>
            <person name="Sakyi L.B."/>
            <person name="Cui X."/>
            <person name="Yuan T."/>
            <person name="Jiang B."/>
            <person name="Yang W."/>
            <person name="Lam T.T.-Y."/>
            <person name="Chang Q."/>
            <person name="Ding S."/>
            <person name="Wang X."/>
            <person name="Zhu J."/>
            <person name="Ruan X."/>
            <person name="Zhao L."/>
            <person name="Wei J."/>
            <person name="Que T."/>
            <person name="Du C."/>
            <person name="Cheng J."/>
            <person name="Dai P."/>
            <person name="Han X."/>
            <person name="Huang E."/>
            <person name="Gao Y."/>
            <person name="Liu J."/>
            <person name="Shao H."/>
            <person name="Ye R."/>
            <person name="Li L."/>
            <person name="Wei W."/>
            <person name="Wang X."/>
            <person name="Wang C."/>
            <person name="Yang T."/>
            <person name="Huo Q."/>
            <person name="Li W."/>
            <person name="Guo W."/>
            <person name="Chen H."/>
            <person name="Zhou L."/>
            <person name="Ni X."/>
            <person name="Tian J."/>
            <person name="Zhou Y."/>
            <person name="Sheng Y."/>
            <person name="Liu T."/>
            <person name="Pan Y."/>
            <person name="Xia L."/>
            <person name="Li J."/>
            <person name="Zhao F."/>
            <person name="Cao W."/>
        </authorList>
    </citation>
    <scope>NUCLEOTIDE SEQUENCE</scope>
    <source>
        <strain evidence="1">Dsil-2018</strain>
    </source>
</reference>
<name>A0ACB8DI27_DERSI</name>
<dbReference type="Proteomes" id="UP000821865">
    <property type="component" value="Chromosome 11"/>
</dbReference>